<evidence type="ECO:0000256" key="24">
    <source>
        <dbReference type="PROSITE-ProRule" id="PRU00703"/>
    </source>
</evidence>
<dbReference type="Pfam" id="PF00571">
    <property type="entry name" value="CBS"/>
    <property type="match status" value="1"/>
</dbReference>
<dbReference type="STRING" id="7070.A0A139WFK9"/>
<keyword evidence="13" id="KW-0479">Metal-binding</keyword>
<keyword evidence="28" id="KW-1185">Reference proteome</keyword>
<keyword evidence="16" id="KW-0408">Iron</keyword>
<dbReference type="UniPathway" id="UPA00136">
    <property type="reaction ID" value="UER00201"/>
</dbReference>
<keyword evidence="15 25" id="KW-0663">Pyridoxal phosphate</keyword>
<dbReference type="FunFam" id="3.10.580.10:FF:000014">
    <property type="entry name" value="Cystathionine beta-synthase"/>
    <property type="match status" value="1"/>
</dbReference>
<evidence type="ECO:0000313" key="28">
    <source>
        <dbReference type="Proteomes" id="UP000007266"/>
    </source>
</evidence>
<name>A0A139WFK9_TRICA</name>
<dbReference type="NCBIfam" id="TIGR01137">
    <property type="entry name" value="cysta_beta"/>
    <property type="match status" value="1"/>
</dbReference>
<dbReference type="GO" id="GO:0046872">
    <property type="term" value="F:metal ion binding"/>
    <property type="evidence" value="ECO:0007669"/>
    <property type="project" value="UniProtKB-KW"/>
</dbReference>
<evidence type="ECO:0000256" key="21">
    <source>
        <dbReference type="ARBA" id="ARBA00026192"/>
    </source>
</evidence>
<evidence type="ECO:0000256" key="23">
    <source>
        <dbReference type="ARBA" id="ARBA00047490"/>
    </source>
</evidence>
<evidence type="ECO:0000256" key="11">
    <source>
        <dbReference type="ARBA" id="ARBA00022605"/>
    </source>
</evidence>
<dbReference type="PROSITE" id="PS51371">
    <property type="entry name" value="CBS"/>
    <property type="match status" value="1"/>
</dbReference>
<comment type="function">
    <text evidence="22">Hydro-lyase catalyzing the first step of the transsulfuration pathway, where the hydroxyl group of L-serine is displaced by L-homocysteine in a beta-replacement reaction to form L-cystathionine, the precursor of L-cysteine. This catabolic route allows the elimination of L-methionine and the toxic metabolite L-homocysteine. Also involved in the production of hydrogen sulfide, a gasotransmitter with signaling and cytoprotective effects on neurons.</text>
</comment>
<evidence type="ECO:0000256" key="22">
    <source>
        <dbReference type="ARBA" id="ARBA00045425"/>
    </source>
</evidence>
<dbReference type="OrthoDB" id="728at2759"/>
<comment type="pathway">
    <text evidence="4">Amino-acid biosynthesis; L-cysteine biosynthesis; L-cysteine from L-homocysteine and L-serine: step 1/2.</text>
</comment>
<dbReference type="FunFam" id="3.40.50.1100:FF:000118">
    <property type="entry name" value="Related to CYS4-cystathionine beta-synthase"/>
    <property type="match status" value="1"/>
</dbReference>
<evidence type="ECO:0000256" key="7">
    <source>
        <dbReference type="ARBA" id="ARBA00012041"/>
    </source>
</evidence>
<dbReference type="GO" id="GO:0019343">
    <property type="term" value="P:cysteine biosynthetic process via cystathionine"/>
    <property type="evidence" value="ECO:0007669"/>
    <property type="project" value="UniProtKB-UniRule"/>
</dbReference>
<dbReference type="GO" id="GO:0050667">
    <property type="term" value="P:homocysteine metabolic process"/>
    <property type="evidence" value="ECO:0007669"/>
    <property type="project" value="UniProtKB-ARBA"/>
</dbReference>
<organism evidence="27 28">
    <name type="scientific">Tribolium castaneum</name>
    <name type="common">Red flour beetle</name>
    <dbReference type="NCBI Taxonomy" id="7070"/>
    <lineage>
        <taxon>Eukaryota</taxon>
        <taxon>Metazoa</taxon>
        <taxon>Ecdysozoa</taxon>
        <taxon>Arthropoda</taxon>
        <taxon>Hexapoda</taxon>
        <taxon>Insecta</taxon>
        <taxon>Pterygota</taxon>
        <taxon>Neoptera</taxon>
        <taxon>Endopterygota</taxon>
        <taxon>Coleoptera</taxon>
        <taxon>Polyphaga</taxon>
        <taxon>Cucujiformia</taxon>
        <taxon>Tenebrionidae</taxon>
        <taxon>Tenebrionidae incertae sedis</taxon>
        <taxon>Tribolium</taxon>
    </lineage>
</organism>
<keyword evidence="8" id="KW-0963">Cytoplasm</keyword>
<protein>
    <recommendedName>
        <fullName evidence="21 25">Cystathionine beta-synthase</fullName>
        <ecNumber evidence="7 25">4.2.1.22</ecNumber>
    </recommendedName>
</protein>
<evidence type="ECO:0000256" key="3">
    <source>
        <dbReference type="ARBA" id="ARBA00004496"/>
    </source>
</evidence>
<evidence type="ECO:0000256" key="13">
    <source>
        <dbReference type="ARBA" id="ARBA00022723"/>
    </source>
</evidence>
<dbReference type="OMA" id="KFADDEW"/>
<feature type="domain" description="CBS" evidence="26">
    <location>
        <begin position="403"/>
        <end position="462"/>
    </location>
</feature>
<dbReference type="GO" id="GO:0030170">
    <property type="term" value="F:pyridoxal phosphate binding"/>
    <property type="evidence" value="ECO:0007669"/>
    <property type="project" value="UniProtKB-ARBA"/>
</dbReference>
<dbReference type="InterPro" id="IPR001216">
    <property type="entry name" value="P-phosphate_BS"/>
</dbReference>
<keyword evidence="10" id="KW-0597">Phosphoprotein</keyword>
<evidence type="ECO:0000256" key="20">
    <source>
        <dbReference type="ARBA" id="ARBA00023242"/>
    </source>
</evidence>
<dbReference type="Gene3D" id="3.40.50.1100">
    <property type="match status" value="2"/>
</dbReference>
<gene>
    <name evidence="27" type="primary">AUGUSTUS-3.0.2_33633</name>
    <name evidence="27" type="ORF">TcasGA2_TC033633</name>
</gene>
<dbReference type="InterPro" id="IPR046342">
    <property type="entry name" value="CBS_dom_sf"/>
</dbReference>
<keyword evidence="19 25" id="KW-0456">Lyase</keyword>
<evidence type="ECO:0000256" key="5">
    <source>
        <dbReference type="ARBA" id="ARBA00007103"/>
    </source>
</evidence>
<reference evidence="27 28" key="1">
    <citation type="journal article" date="2008" name="Nature">
        <title>The genome of the model beetle and pest Tribolium castaneum.</title>
        <authorList>
            <consortium name="Tribolium Genome Sequencing Consortium"/>
            <person name="Richards S."/>
            <person name="Gibbs R.A."/>
            <person name="Weinstock G.M."/>
            <person name="Brown S.J."/>
            <person name="Denell R."/>
            <person name="Beeman R.W."/>
            <person name="Gibbs R."/>
            <person name="Beeman R.W."/>
            <person name="Brown S.J."/>
            <person name="Bucher G."/>
            <person name="Friedrich M."/>
            <person name="Grimmelikhuijzen C.J."/>
            <person name="Klingler M."/>
            <person name="Lorenzen M."/>
            <person name="Richards S."/>
            <person name="Roth S."/>
            <person name="Schroder R."/>
            <person name="Tautz D."/>
            <person name="Zdobnov E.M."/>
            <person name="Muzny D."/>
            <person name="Gibbs R.A."/>
            <person name="Weinstock G.M."/>
            <person name="Attaway T."/>
            <person name="Bell S."/>
            <person name="Buhay C.J."/>
            <person name="Chandrabose M.N."/>
            <person name="Chavez D."/>
            <person name="Clerk-Blankenburg K.P."/>
            <person name="Cree A."/>
            <person name="Dao M."/>
            <person name="Davis C."/>
            <person name="Chacko J."/>
            <person name="Dinh H."/>
            <person name="Dugan-Rocha S."/>
            <person name="Fowler G."/>
            <person name="Garner T.T."/>
            <person name="Garnes J."/>
            <person name="Gnirke A."/>
            <person name="Hawes A."/>
            <person name="Hernandez J."/>
            <person name="Hines S."/>
            <person name="Holder M."/>
            <person name="Hume J."/>
            <person name="Jhangiani S.N."/>
            <person name="Joshi V."/>
            <person name="Khan Z.M."/>
            <person name="Jackson L."/>
            <person name="Kovar C."/>
            <person name="Kowis A."/>
            <person name="Lee S."/>
            <person name="Lewis L.R."/>
            <person name="Margolis J."/>
            <person name="Morgan M."/>
            <person name="Nazareth L.V."/>
            <person name="Nguyen N."/>
            <person name="Okwuonu G."/>
            <person name="Parker D."/>
            <person name="Richards S."/>
            <person name="Ruiz S.J."/>
            <person name="Santibanez J."/>
            <person name="Savard J."/>
            <person name="Scherer S.E."/>
            <person name="Schneider B."/>
            <person name="Sodergren E."/>
            <person name="Tautz D."/>
            <person name="Vattahil S."/>
            <person name="Villasana D."/>
            <person name="White C.S."/>
            <person name="Wright R."/>
            <person name="Park Y."/>
            <person name="Beeman R.W."/>
            <person name="Lord J."/>
            <person name="Oppert B."/>
            <person name="Lorenzen M."/>
            <person name="Brown S."/>
            <person name="Wang L."/>
            <person name="Savard J."/>
            <person name="Tautz D."/>
            <person name="Richards S."/>
            <person name="Weinstock G."/>
            <person name="Gibbs R.A."/>
            <person name="Liu Y."/>
            <person name="Worley K."/>
            <person name="Weinstock G."/>
            <person name="Elsik C.G."/>
            <person name="Reese J.T."/>
            <person name="Elhaik E."/>
            <person name="Landan G."/>
            <person name="Graur D."/>
            <person name="Arensburger P."/>
            <person name="Atkinson P."/>
            <person name="Beeman R.W."/>
            <person name="Beidler J."/>
            <person name="Brown S.J."/>
            <person name="Demuth J.P."/>
            <person name="Drury D.W."/>
            <person name="Du Y.Z."/>
            <person name="Fujiwara H."/>
            <person name="Lorenzen M."/>
            <person name="Maselli V."/>
            <person name="Osanai M."/>
            <person name="Park Y."/>
            <person name="Robertson H.M."/>
            <person name="Tu Z."/>
            <person name="Wang J.J."/>
            <person name="Wang S."/>
            <person name="Richards S."/>
            <person name="Song H."/>
            <person name="Zhang L."/>
            <person name="Sodergren E."/>
            <person name="Werner D."/>
            <person name="Stanke M."/>
            <person name="Morgenstern B."/>
            <person name="Solovyev V."/>
            <person name="Kosarev P."/>
            <person name="Brown G."/>
            <person name="Chen H.C."/>
            <person name="Ermolaeva O."/>
            <person name="Hlavina W."/>
            <person name="Kapustin Y."/>
            <person name="Kiryutin B."/>
            <person name="Kitts P."/>
            <person name="Maglott D."/>
            <person name="Pruitt K."/>
            <person name="Sapojnikov V."/>
            <person name="Souvorov A."/>
            <person name="Mackey A.J."/>
            <person name="Waterhouse R.M."/>
            <person name="Wyder S."/>
            <person name="Zdobnov E.M."/>
            <person name="Zdobnov E.M."/>
            <person name="Wyder S."/>
            <person name="Kriventseva E.V."/>
            <person name="Kadowaki T."/>
            <person name="Bork P."/>
            <person name="Aranda M."/>
            <person name="Bao R."/>
            <person name="Beermann A."/>
            <person name="Berns N."/>
            <person name="Bolognesi R."/>
            <person name="Bonneton F."/>
            <person name="Bopp D."/>
            <person name="Brown S.J."/>
            <person name="Bucher G."/>
            <person name="Butts T."/>
            <person name="Chaumot A."/>
            <person name="Denell R.E."/>
            <person name="Ferrier D.E."/>
            <person name="Friedrich M."/>
            <person name="Gordon C.M."/>
            <person name="Jindra M."/>
            <person name="Klingler M."/>
            <person name="Lan Q."/>
            <person name="Lattorff H.M."/>
            <person name="Laudet V."/>
            <person name="von Levetsow C."/>
            <person name="Liu Z."/>
            <person name="Lutz R."/>
            <person name="Lynch J.A."/>
            <person name="da Fonseca R.N."/>
            <person name="Posnien N."/>
            <person name="Reuter R."/>
            <person name="Roth S."/>
            <person name="Savard J."/>
            <person name="Schinko J.B."/>
            <person name="Schmitt C."/>
            <person name="Schoppmeier M."/>
            <person name="Schroder R."/>
            <person name="Shippy T.D."/>
            <person name="Simonnet F."/>
            <person name="Marques-Souza H."/>
            <person name="Tautz D."/>
            <person name="Tomoyasu Y."/>
            <person name="Trauner J."/>
            <person name="Van der Zee M."/>
            <person name="Vervoort M."/>
            <person name="Wittkopp N."/>
            <person name="Wimmer E.A."/>
            <person name="Yang X."/>
            <person name="Jones A.K."/>
            <person name="Sattelle D.B."/>
            <person name="Ebert P.R."/>
            <person name="Nelson D."/>
            <person name="Scott J.G."/>
            <person name="Beeman R.W."/>
            <person name="Muthukrishnan S."/>
            <person name="Kramer K.J."/>
            <person name="Arakane Y."/>
            <person name="Beeman R.W."/>
            <person name="Zhu Q."/>
            <person name="Hogenkamp D."/>
            <person name="Dixit R."/>
            <person name="Oppert B."/>
            <person name="Jiang H."/>
            <person name="Zou Z."/>
            <person name="Marshall J."/>
            <person name="Elpidina E."/>
            <person name="Vinokurov K."/>
            <person name="Oppert C."/>
            <person name="Zou Z."/>
            <person name="Evans J."/>
            <person name="Lu Z."/>
            <person name="Zhao P."/>
            <person name="Sumathipala N."/>
            <person name="Altincicek B."/>
            <person name="Vilcinskas A."/>
            <person name="Williams M."/>
            <person name="Hultmark D."/>
            <person name="Hetru C."/>
            <person name="Jiang H."/>
            <person name="Grimmelikhuijzen C.J."/>
            <person name="Hauser F."/>
            <person name="Cazzamali G."/>
            <person name="Williamson M."/>
            <person name="Park Y."/>
            <person name="Li B."/>
            <person name="Tanaka Y."/>
            <person name="Predel R."/>
            <person name="Neupert S."/>
            <person name="Schachtner J."/>
            <person name="Verleyen P."/>
            <person name="Raible F."/>
            <person name="Bork P."/>
            <person name="Friedrich M."/>
            <person name="Walden K.K."/>
            <person name="Robertson H.M."/>
            <person name="Angeli S."/>
            <person name="Foret S."/>
            <person name="Bucher G."/>
            <person name="Schuetz S."/>
            <person name="Maleszka R."/>
            <person name="Wimmer E.A."/>
            <person name="Beeman R.W."/>
            <person name="Lorenzen M."/>
            <person name="Tomoyasu Y."/>
            <person name="Miller S.C."/>
            <person name="Grossmann D."/>
            <person name="Bucher G."/>
        </authorList>
    </citation>
    <scope>NUCLEOTIDE SEQUENCE [LARGE SCALE GENOMIC DNA]</scope>
    <source>
        <strain evidence="27 28">Georgia GA2</strain>
    </source>
</reference>
<evidence type="ECO:0000256" key="25">
    <source>
        <dbReference type="RuleBase" id="RU361204"/>
    </source>
</evidence>
<keyword evidence="12" id="KW-0349">Heme</keyword>
<keyword evidence="20" id="KW-0539">Nucleus</keyword>
<dbReference type="InterPro" id="IPR000644">
    <property type="entry name" value="CBS_dom"/>
</dbReference>
<evidence type="ECO:0000256" key="19">
    <source>
        <dbReference type="ARBA" id="ARBA00023239"/>
    </source>
</evidence>
<evidence type="ECO:0000256" key="14">
    <source>
        <dbReference type="ARBA" id="ARBA00022843"/>
    </source>
</evidence>
<dbReference type="EMBL" id="KQ971352">
    <property type="protein sequence ID" value="KYB26716.1"/>
    <property type="molecule type" value="Genomic_DNA"/>
</dbReference>
<dbReference type="eggNOG" id="KOG1252">
    <property type="taxonomic scope" value="Eukaryota"/>
</dbReference>
<evidence type="ECO:0000256" key="10">
    <source>
        <dbReference type="ARBA" id="ARBA00022553"/>
    </source>
</evidence>
<dbReference type="CDD" id="cd01561">
    <property type="entry name" value="CBS_like"/>
    <property type="match status" value="1"/>
</dbReference>
<evidence type="ECO:0000256" key="2">
    <source>
        <dbReference type="ARBA" id="ARBA00004123"/>
    </source>
</evidence>
<dbReference type="AlphaFoldDB" id="A0A139WFK9"/>
<evidence type="ECO:0000256" key="17">
    <source>
        <dbReference type="ARBA" id="ARBA00023122"/>
    </source>
</evidence>
<dbReference type="SMART" id="SM00116">
    <property type="entry name" value="CBS"/>
    <property type="match status" value="2"/>
</dbReference>
<keyword evidence="11 25" id="KW-0028">Amino-acid biosynthesis</keyword>
<dbReference type="Gene3D" id="3.10.580.10">
    <property type="entry name" value="CBS-domain"/>
    <property type="match status" value="1"/>
</dbReference>
<keyword evidence="14" id="KW-0832">Ubl conjugation</keyword>
<keyword evidence="17 24" id="KW-0129">CBS domain</keyword>
<evidence type="ECO:0000256" key="18">
    <source>
        <dbReference type="ARBA" id="ARBA00023192"/>
    </source>
</evidence>
<dbReference type="InterPro" id="IPR036052">
    <property type="entry name" value="TrpB-like_PALP_sf"/>
</dbReference>
<evidence type="ECO:0000313" key="27">
    <source>
        <dbReference type="EMBL" id="KYB26716.1"/>
    </source>
</evidence>
<dbReference type="EC" id="4.2.1.22" evidence="7 25"/>
<keyword evidence="9" id="KW-1017">Isopeptide bond</keyword>
<dbReference type="SUPFAM" id="SSF53686">
    <property type="entry name" value="Tryptophan synthase beta subunit-like PLP-dependent enzymes"/>
    <property type="match status" value="1"/>
</dbReference>
<evidence type="ECO:0000256" key="15">
    <source>
        <dbReference type="ARBA" id="ARBA00022898"/>
    </source>
</evidence>
<dbReference type="FunCoup" id="A0A139WFK9">
    <property type="interactions" value="236"/>
</dbReference>
<dbReference type="GO" id="GO:0005634">
    <property type="term" value="C:nucleus"/>
    <property type="evidence" value="ECO:0007669"/>
    <property type="project" value="UniProtKB-SubCell"/>
</dbReference>
<dbReference type="Proteomes" id="UP000007266">
    <property type="component" value="Linkage group 7"/>
</dbReference>
<evidence type="ECO:0000256" key="12">
    <source>
        <dbReference type="ARBA" id="ARBA00022617"/>
    </source>
</evidence>
<evidence type="ECO:0000256" key="8">
    <source>
        <dbReference type="ARBA" id="ARBA00022490"/>
    </source>
</evidence>
<dbReference type="GO" id="GO:0005737">
    <property type="term" value="C:cytoplasm"/>
    <property type="evidence" value="ECO:0000318"/>
    <property type="project" value="GO_Central"/>
</dbReference>
<dbReference type="SUPFAM" id="SSF54631">
    <property type="entry name" value="CBS-domain pair"/>
    <property type="match status" value="1"/>
</dbReference>
<evidence type="ECO:0000256" key="16">
    <source>
        <dbReference type="ARBA" id="ARBA00023004"/>
    </source>
</evidence>
<dbReference type="GO" id="GO:0006535">
    <property type="term" value="P:cysteine biosynthetic process from serine"/>
    <property type="evidence" value="ECO:0000318"/>
    <property type="project" value="GO_Central"/>
</dbReference>
<comment type="cofactor">
    <cofactor evidence="1 25">
        <name>pyridoxal 5'-phosphate</name>
        <dbReference type="ChEBI" id="CHEBI:597326"/>
    </cofactor>
</comment>
<comment type="similarity">
    <text evidence="5 25">Belongs to the cysteine synthase/cystathionine beta-synthase family.</text>
</comment>
<dbReference type="InterPro" id="IPR001926">
    <property type="entry name" value="TrpB-like_PALP"/>
</dbReference>
<dbReference type="FunFam" id="3.40.50.1100:FF:000003">
    <property type="entry name" value="Cystathionine beta-synthase"/>
    <property type="match status" value="1"/>
</dbReference>
<comment type="subunit">
    <text evidence="6">Homotetramer.</text>
</comment>
<comment type="catalytic activity">
    <reaction evidence="23 25">
        <text>L-homocysteine + L-serine = L,L-cystathionine + H2O</text>
        <dbReference type="Rhea" id="RHEA:10112"/>
        <dbReference type="ChEBI" id="CHEBI:15377"/>
        <dbReference type="ChEBI" id="CHEBI:33384"/>
        <dbReference type="ChEBI" id="CHEBI:58161"/>
        <dbReference type="ChEBI" id="CHEBI:58199"/>
        <dbReference type="EC" id="4.2.1.22"/>
    </reaction>
</comment>
<keyword evidence="18 25" id="KW-0198">Cysteine biosynthesis</keyword>
<dbReference type="PROSITE" id="PS00901">
    <property type="entry name" value="CYS_SYNTHASE"/>
    <property type="match status" value="1"/>
</dbReference>
<dbReference type="GO" id="GO:0004122">
    <property type="term" value="F:cystathionine beta-synthase activity"/>
    <property type="evidence" value="ECO:0000318"/>
    <property type="project" value="GO_Central"/>
</dbReference>
<evidence type="ECO:0000259" key="26">
    <source>
        <dbReference type="PROSITE" id="PS51371"/>
    </source>
</evidence>
<dbReference type="InterPro" id="IPR050214">
    <property type="entry name" value="Cys_Synth/Cystath_Beta-Synth"/>
</dbReference>
<proteinExistence type="inferred from homology"/>
<dbReference type="PANTHER" id="PTHR10314">
    <property type="entry name" value="CYSTATHIONINE BETA-SYNTHASE"/>
    <property type="match status" value="1"/>
</dbReference>
<evidence type="ECO:0000256" key="9">
    <source>
        <dbReference type="ARBA" id="ARBA00022499"/>
    </source>
</evidence>
<comment type="subcellular location">
    <subcellularLocation>
        <location evidence="3">Cytoplasm</location>
    </subcellularLocation>
    <subcellularLocation>
        <location evidence="2">Nucleus</location>
    </subcellularLocation>
</comment>
<dbReference type="Pfam" id="PF00291">
    <property type="entry name" value="PALP"/>
    <property type="match status" value="1"/>
</dbReference>
<reference evidence="27 28" key="2">
    <citation type="journal article" date="2010" name="Nucleic Acids Res.">
        <title>BeetleBase in 2010: revisions to provide comprehensive genomic information for Tribolium castaneum.</title>
        <authorList>
            <person name="Kim H.S."/>
            <person name="Murphy T."/>
            <person name="Xia J."/>
            <person name="Caragea D."/>
            <person name="Park Y."/>
            <person name="Beeman R.W."/>
            <person name="Lorenzen M.D."/>
            <person name="Butcher S."/>
            <person name="Manak J.R."/>
            <person name="Brown S.J."/>
        </authorList>
    </citation>
    <scope>GENOME REANNOTATION</scope>
    <source>
        <strain evidence="27 28">Georgia GA2</strain>
    </source>
</reference>
<dbReference type="InParanoid" id="A0A139WFK9"/>
<dbReference type="InterPro" id="IPR005857">
    <property type="entry name" value="Cysta_beta_synth"/>
</dbReference>
<accession>A0A139WFK9</accession>
<evidence type="ECO:0000256" key="6">
    <source>
        <dbReference type="ARBA" id="ARBA00011881"/>
    </source>
</evidence>
<evidence type="ECO:0000256" key="4">
    <source>
        <dbReference type="ARBA" id="ARBA00005003"/>
    </source>
</evidence>
<evidence type="ECO:0000256" key="1">
    <source>
        <dbReference type="ARBA" id="ARBA00001933"/>
    </source>
</evidence>
<sequence>MAGVINGKEQKTVQAGKKSALKFISNLNVNFATPDQPPKCTWHKGVDPETTPHRRAEWRTQEKIYSDVTKAVGNTPLVRLNKIAKSYGLECEILAKCEYFNPGGSVKDRIGFRMIEDAEMAGILKPGSTIIEPTSGNTGIGLALGAAVKGYRCIIVMSEKMSNEKVDVLKALGAEIVRTPITADSNSPEGLFGVSHRLKKEIPNSIILDQYSNPGNPLAHYDTTAEEILHQCDGKVDMIVVGTGTGGTITGIGKKFKEVSPSTLIVGADPVGSILAQPEELNQTDSDFYEVEGIGYDFIPTGFDRSVVDHWVKVNDQESLPMARKLIKEEGLLCGGSAGAVVAAAVKAGRDLKKGQRIVVIIPDSIRNYITKFVSDHWMESKGFKQCDNPNNHWWWDQSVANFTLEALITATSSMTCERILHVMKKQGIDQVPIVDKNGGILSMVTMQKILNVLISGNVRPSDSIDKASVTVFPKVYQNATLGLVSRILERENYVLVLEKQNIGQSTIEKPIGIITAVDLLHHISTNTPK</sequence>